<feature type="region of interest" description="Disordered" evidence="1">
    <location>
        <begin position="84"/>
        <end position="108"/>
    </location>
</feature>
<protein>
    <submittedName>
        <fullName evidence="2">Uncharacterized protein</fullName>
    </submittedName>
</protein>
<gene>
    <name evidence="2" type="ORF">EZV62_024542</name>
</gene>
<proteinExistence type="predicted"/>
<evidence type="ECO:0000256" key="1">
    <source>
        <dbReference type="SAM" id="MobiDB-lite"/>
    </source>
</evidence>
<accession>A0A5C7GVZ2</accession>
<dbReference type="EMBL" id="VAHF01000012">
    <property type="protein sequence ID" value="TXG48667.1"/>
    <property type="molecule type" value="Genomic_DNA"/>
</dbReference>
<dbReference type="Pfam" id="PF14009">
    <property type="entry name" value="PADRE"/>
    <property type="match status" value="1"/>
</dbReference>
<dbReference type="OrthoDB" id="839271at2759"/>
<name>A0A5C7GVZ2_9ROSI</name>
<evidence type="ECO:0000313" key="3">
    <source>
        <dbReference type="Proteomes" id="UP000323000"/>
    </source>
</evidence>
<keyword evidence="3" id="KW-1185">Reference proteome</keyword>
<dbReference type="AlphaFoldDB" id="A0A5C7GVZ2"/>
<evidence type="ECO:0000313" key="2">
    <source>
        <dbReference type="EMBL" id="TXG48667.1"/>
    </source>
</evidence>
<sequence length="230" mass="26317">MGFASKESGVLKLVYPGGFVEIHKKPITATEVMKRNPRHCVTRPDVFRFPWPWLVVRPESVLKPGRVFFIVPYHTIHRLLQPKESQNQHLCPPQKVASPTRNSRKNLDSSDFSTELAHFHRLFQKVSINKSASSIIEAKTNFEDRPTGCFGSKIRQTKPLISSIQRVHKDDEVDGILNSSEQISKLRSCLKEENSNAKSRGFRVRFALDEDDKEDSLKRSFRVSSFKAVV</sequence>
<dbReference type="InterPro" id="IPR025322">
    <property type="entry name" value="PADRE_dom"/>
</dbReference>
<reference evidence="3" key="1">
    <citation type="journal article" date="2019" name="Gigascience">
        <title>De novo genome assembly of the endangered Acer yangbiense, a plant species with extremely small populations endemic to Yunnan Province, China.</title>
        <authorList>
            <person name="Yang J."/>
            <person name="Wariss H.M."/>
            <person name="Tao L."/>
            <person name="Zhang R."/>
            <person name="Yun Q."/>
            <person name="Hollingsworth P."/>
            <person name="Dao Z."/>
            <person name="Luo G."/>
            <person name="Guo H."/>
            <person name="Ma Y."/>
            <person name="Sun W."/>
        </authorList>
    </citation>
    <scope>NUCLEOTIDE SEQUENCE [LARGE SCALE GENOMIC DNA]</scope>
    <source>
        <strain evidence="3">cv. Malutang</strain>
    </source>
</reference>
<comment type="caution">
    <text evidence="2">The sequence shown here is derived from an EMBL/GenBank/DDBJ whole genome shotgun (WGS) entry which is preliminary data.</text>
</comment>
<dbReference type="PANTHER" id="PTHR33052">
    <property type="entry name" value="DUF4228 DOMAIN PROTEIN-RELATED"/>
    <property type="match status" value="1"/>
</dbReference>
<organism evidence="2 3">
    <name type="scientific">Acer yangbiense</name>
    <dbReference type="NCBI Taxonomy" id="1000413"/>
    <lineage>
        <taxon>Eukaryota</taxon>
        <taxon>Viridiplantae</taxon>
        <taxon>Streptophyta</taxon>
        <taxon>Embryophyta</taxon>
        <taxon>Tracheophyta</taxon>
        <taxon>Spermatophyta</taxon>
        <taxon>Magnoliopsida</taxon>
        <taxon>eudicotyledons</taxon>
        <taxon>Gunneridae</taxon>
        <taxon>Pentapetalae</taxon>
        <taxon>rosids</taxon>
        <taxon>malvids</taxon>
        <taxon>Sapindales</taxon>
        <taxon>Sapindaceae</taxon>
        <taxon>Hippocastanoideae</taxon>
        <taxon>Acereae</taxon>
        <taxon>Acer</taxon>
    </lineage>
</organism>
<dbReference type="Proteomes" id="UP000323000">
    <property type="component" value="Chromosome 12"/>
</dbReference>